<dbReference type="PANTHER" id="PTHR46953:SF1">
    <property type="entry name" value="G-PROTEIN COUPLED RECEPTOR MTH-LIKE 1-RELATED"/>
    <property type="match status" value="1"/>
</dbReference>
<dbReference type="InterPro" id="IPR052808">
    <property type="entry name" value="GPCR_Mth-like"/>
</dbReference>
<dbReference type="Proteomes" id="UP001359485">
    <property type="component" value="Unassembled WGS sequence"/>
</dbReference>
<dbReference type="PROSITE" id="PS50261">
    <property type="entry name" value="G_PROTEIN_RECEP_F2_4"/>
    <property type="match status" value="1"/>
</dbReference>
<feature type="transmembrane region" description="Helical" evidence="5">
    <location>
        <begin position="103"/>
        <end position="124"/>
    </location>
</feature>
<gene>
    <name evidence="7" type="ORF">RUM44_001056</name>
</gene>
<evidence type="ECO:0000313" key="7">
    <source>
        <dbReference type="EMBL" id="KAK6635802.1"/>
    </source>
</evidence>
<evidence type="ECO:0000256" key="5">
    <source>
        <dbReference type="SAM" id="Phobius"/>
    </source>
</evidence>
<keyword evidence="4 5" id="KW-0472">Membrane</keyword>
<keyword evidence="2 5" id="KW-0812">Transmembrane</keyword>
<feature type="transmembrane region" description="Helical" evidence="5">
    <location>
        <begin position="302"/>
        <end position="320"/>
    </location>
</feature>
<keyword evidence="8" id="KW-1185">Reference proteome</keyword>
<dbReference type="Pfam" id="PF00002">
    <property type="entry name" value="7tm_2"/>
    <property type="match status" value="1"/>
</dbReference>
<dbReference type="CDD" id="cd15039">
    <property type="entry name" value="7tmB3_Methuselah-like"/>
    <property type="match status" value="1"/>
</dbReference>
<comment type="subcellular location">
    <subcellularLocation>
        <location evidence="1">Membrane</location>
        <topology evidence="1">Multi-pass membrane protein</topology>
    </subcellularLocation>
</comment>
<feature type="transmembrane region" description="Helical" evidence="5">
    <location>
        <begin position="136"/>
        <end position="158"/>
    </location>
</feature>
<dbReference type="InterPro" id="IPR000832">
    <property type="entry name" value="GPCR_2_secretin-like"/>
</dbReference>
<accession>A0ABR1B9S7</accession>
<feature type="transmembrane region" description="Helical" evidence="5">
    <location>
        <begin position="257"/>
        <end position="281"/>
    </location>
</feature>
<evidence type="ECO:0000313" key="8">
    <source>
        <dbReference type="Proteomes" id="UP001359485"/>
    </source>
</evidence>
<feature type="transmembrane region" description="Helical" evidence="5">
    <location>
        <begin position="170"/>
        <end position="194"/>
    </location>
</feature>
<dbReference type="PANTHER" id="PTHR46953">
    <property type="entry name" value="G-PROTEIN COUPLED RECEPTOR MTH-LIKE 1-RELATED"/>
    <property type="match status" value="1"/>
</dbReference>
<feature type="transmembrane region" description="Helical" evidence="5">
    <location>
        <begin position="206"/>
        <end position="228"/>
    </location>
</feature>
<sequence>MRQCCPTDTFLVPGSSFCSDNATRYILKCQNGALLLDPTENEIDKFKLVSNGTIIVFDGEQRSEDQFCLGMIQRNESSISSNSVALVCFDNQDDVENSKVISILLRLLMIVSTFFLLCTLYIYMALPNLRDLQGKCVIAFICCLISSYTTLLVIQTFPNSSKATCVIQAAVLYFFMCACFFWNNVITFSIWKAIRKISFSIADKSLTIIYFCWGFGGPFVMVLISFILEYVPGEYHVRPRFAETKCWFKGKVESWNYFHGPVSALLIINLIMFIQSCWTLWKISRDSSASTFRSLKFKCLMYLKLFLLMGITWIFEMISYATSEMSAYGEYLWLLTDCINSSQGVLIFLILVIFRQKVKVGLYQKKVCGISWPQSWMKDDIEESSAFFFEDLEMEKQKVQMIRTSHTTNDVD</sequence>
<evidence type="ECO:0000256" key="1">
    <source>
        <dbReference type="ARBA" id="ARBA00004141"/>
    </source>
</evidence>
<name>A0ABR1B9S7_POLSC</name>
<dbReference type="InterPro" id="IPR017981">
    <property type="entry name" value="GPCR_2-like_7TM"/>
</dbReference>
<evidence type="ECO:0000256" key="4">
    <source>
        <dbReference type="ARBA" id="ARBA00023136"/>
    </source>
</evidence>
<dbReference type="EMBL" id="JAWJWF010000003">
    <property type="protein sequence ID" value="KAK6635802.1"/>
    <property type="molecule type" value="Genomic_DNA"/>
</dbReference>
<organism evidence="7 8">
    <name type="scientific">Polyplax serrata</name>
    <name type="common">Common mouse louse</name>
    <dbReference type="NCBI Taxonomy" id="468196"/>
    <lineage>
        <taxon>Eukaryota</taxon>
        <taxon>Metazoa</taxon>
        <taxon>Ecdysozoa</taxon>
        <taxon>Arthropoda</taxon>
        <taxon>Hexapoda</taxon>
        <taxon>Insecta</taxon>
        <taxon>Pterygota</taxon>
        <taxon>Neoptera</taxon>
        <taxon>Paraneoptera</taxon>
        <taxon>Psocodea</taxon>
        <taxon>Troctomorpha</taxon>
        <taxon>Phthiraptera</taxon>
        <taxon>Anoplura</taxon>
        <taxon>Polyplacidae</taxon>
        <taxon>Polyplax</taxon>
    </lineage>
</organism>
<dbReference type="Gene3D" id="1.20.1070.10">
    <property type="entry name" value="Rhodopsin 7-helix transmembrane proteins"/>
    <property type="match status" value="1"/>
</dbReference>
<evidence type="ECO:0000259" key="6">
    <source>
        <dbReference type="PROSITE" id="PS50261"/>
    </source>
</evidence>
<reference evidence="7 8" key="1">
    <citation type="submission" date="2023-09" db="EMBL/GenBank/DDBJ databases">
        <title>Genomes of two closely related lineages of the louse Polyplax serrata with different host specificities.</title>
        <authorList>
            <person name="Martinu J."/>
            <person name="Tarabai H."/>
            <person name="Stefka J."/>
            <person name="Hypsa V."/>
        </authorList>
    </citation>
    <scope>NUCLEOTIDE SEQUENCE [LARGE SCALE GENOMIC DNA]</scope>
    <source>
        <strain evidence="7">98ZLc_SE</strain>
    </source>
</reference>
<proteinExistence type="predicted"/>
<feature type="transmembrane region" description="Helical" evidence="5">
    <location>
        <begin position="332"/>
        <end position="354"/>
    </location>
</feature>
<protein>
    <recommendedName>
        <fullName evidence="6">G-protein coupled receptors family 2 profile 2 domain-containing protein</fullName>
    </recommendedName>
</protein>
<keyword evidence="3 5" id="KW-1133">Transmembrane helix</keyword>
<evidence type="ECO:0000256" key="2">
    <source>
        <dbReference type="ARBA" id="ARBA00022692"/>
    </source>
</evidence>
<comment type="caution">
    <text evidence="7">The sequence shown here is derived from an EMBL/GenBank/DDBJ whole genome shotgun (WGS) entry which is preliminary data.</text>
</comment>
<evidence type="ECO:0000256" key="3">
    <source>
        <dbReference type="ARBA" id="ARBA00022989"/>
    </source>
</evidence>
<feature type="domain" description="G-protein coupled receptors family 2 profile 2" evidence="6">
    <location>
        <begin position="101"/>
        <end position="355"/>
    </location>
</feature>